<evidence type="ECO:0000313" key="3">
    <source>
        <dbReference type="EMBL" id="KLJ07283.1"/>
    </source>
</evidence>
<accession>A0A0H1B865</accession>
<gene>
    <name evidence="3" type="ORF">EMPG_17230</name>
</gene>
<dbReference type="Proteomes" id="UP000053573">
    <property type="component" value="Unassembled WGS sequence"/>
</dbReference>
<keyword evidence="2" id="KW-0812">Transmembrane</keyword>
<evidence type="ECO:0000256" key="1">
    <source>
        <dbReference type="SAM" id="MobiDB-lite"/>
    </source>
</evidence>
<protein>
    <submittedName>
        <fullName evidence="3">Uncharacterized protein</fullName>
    </submittedName>
</protein>
<feature type="region of interest" description="Disordered" evidence="1">
    <location>
        <begin position="1"/>
        <end position="26"/>
    </location>
</feature>
<keyword evidence="4" id="KW-1185">Reference proteome</keyword>
<proteinExistence type="predicted"/>
<dbReference type="AlphaFoldDB" id="A0A0H1B865"/>
<dbReference type="EMBL" id="LDEV01002859">
    <property type="protein sequence ID" value="KLJ07283.1"/>
    <property type="molecule type" value="Genomic_DNA"/>
</dbReference>
<comment type="caution">
    <text evidence="3">The sequence shown here is derived from an EMBL/GenBank/DDBJ whole genome shotgun (WGS) entry which is preliminary data.</text>
</comment>
<evidence type="ECO:0000313" key="4">
    <source>
        <dbReference type="Proteomes" id="UP000053573"/>
    </source>
</evidence>
<keyword evidence="2" id="KW-1133">Transmembrane helix</keyword>
<reference evidence="4" key="1">
    <citation type="journal article" date="2015" name="PLoS Genet.">
        <title>The dynamic genome and transcriptome of the human fungal pathogen Blastomyces and close relative Emmonsia.</title>
        <authorList>
            <person name="Munoz J.F."/>
            <person name="Gauthier G.M."/>
            <person name="Desjardins C.A."/>
            <person name="Gallo J.E."/>
            <person name="Holder J."/>
            <person name="Sullivan T.D."/>
            <person name="Marty A.J."/>
            <person name="Carmen J.C."/>
            <person name="Chen Z."/>
            <person name="Ding L."/>
            <person name="Gujja S."/>
            <person name="Magrini V."/>
            <person name="Misas E."/>
            <person name="Mitreva M."/>
            <person name="Priest M."/>
            <person name="Saif S."/>
            <person name="Whiston E.A."/>
            <person name="Young S."/>
            <person name="Zeng Q."/>
            <person name="Goldman W.E."/>
            <person name="Mardis E.R."/>
            <person name="Taylor J.W."/>
            <person name="McEwen J.G."/>
            <person name="Clay O.K."/>
            <person name="Klein B.S."/>
            <person name="Cuomo C.A."/>
        </authorList>
    </citation>
    <scope>NUCLEOTIDE SEQUENCE [LARGE SCALE GENOMIC DNA]</scope>
    <source>
        <strain evidence="4">UAMH 139</strain>
    </source>
</reference>
<evidence type="ECO:0000256" key="2">
    <source>
        <dbReference type="SAM" id="Phobius"/>
    </source>
</evidence>
<keyword evidence="2" id="KW-0472">Membrane</keyword>
<sequence>MSGVNQISKHCAKSRITRNSSAQAGKDGATTMISRLNYVFQQCSTSGTLSLGPRTSPKYVEFAPYPDTLSTFKKEPQDVTVVLYSMPCIAIIMPGIFGLTVIKDDAEMELWL</sequence>
<feature type="transmembrane region" description="Helical" evidence="2">
    <location>
        <begin position="81"/>
        <end position="102"/>
    </location>
</feature>
<organism evidence="3 4">
    <name type="scientific">Blastomyces silverae</name>
    <dbReference type="NCBI Taxonomy" id="2060906"/>
    <lineage>
        <taxon>Eukaryota</taxon>
        <taxon>Fungi</taxon>
        <taxon>Dikarya</taxon>
        <taxon>Ascomycota</taxon>
        <taxon>Pezizomycotina</taxon>
        <taxon>Eurotiomycetes</taxon>
        <taxon>Eurotiomycetidae</taxon>
        <taxon>Onygenales</taxon>
        <taxon>Ajellomycetaceae</taxon>
        <taxon>Blastomyces</taxon>
    </lineage>
</organism>
<name>A0A0H1B865_9EURO</name>